<evidence type="ECO:0000313" key="3">
    <source>
        <dbReference type="EMBL" id="MCL1125290.1"/>
    </source>
</evidence>
<accession>A0ABT0LDA0</accession>
<sequence>MSQCNKKLIIAMLAAGGSRRFKGTKLAATLKSSQNAILLDTYLKLKRAADVINAGMNTDINLEMEVEVVVILGGHRAQLQPLLPESTHWVVNPDWEQGLSTSVRCAAQHAINSQASGLMLTLADQVAISAADYLELIYLWQQDKQTVASEYLEEPGVPAIFNGDDLAVFSRIKGDRGAKPVLMQYKAQGRLSMLSLDCGALDIDTRDDLNRWDLQ</sequence>
<dbReference type="PANTHER" id="PTHR43777">
    <property type="entry name" value="MOLYBDENUM COFACTOR CYTIDYLYLTRANSFERASE"/>
    <property type="match status" value="1"/>
</dbReference>
<gene>
    <name evidence="3" type="ORF">L2764_12585</name>
</gene>
<keyword evidence="1" id="KW-0460">Magnesium</keyword>
<keyword evidence="4" id="KW-1185">Reference proteome</keyword>
<dbReference type="Proteomes" id="UP001203423">
    <property type="component" value="Unassembled WGS sequence"/>
</dbReference>
<dbReference type="InterPro" id="IPR029044">
    <property type="entry name" value="Nucleotide-diphossugar_trans"/>
</dbReference>
<dbReference type="InterPro" id="IPR025877">
    <property type="entry name" value="MobA-like_NTP_Trfase"/>
</dbReference>
<dbReference type="RefSeq" id="WP_248940604.1">
    <property type="nucleotide sequence ID" value="NZ_JAKIKS010000044.1"/>
</dbReference>
<name>A0ABT0LDA0_9GAMM</name>
<feature type="domain" description="MobA-like NTP transferase" evidence="2">
    <location>
        <begin position="12"/>
        <end position="185"/>
    </location>
</feature>
<dbReference type="Pfam" id="PF12804">
    <property type="entry name" value="NTP_transf_3"/>
    <property type="match status" value="1"/>
</dbReference>
<comment type="caution">
    <text evidence="3">The sequence shown here is derived from an EMBL/GenBank/DDBJ whole genome shotgun (WGS) entry which is preliminary data.</text>
</comment>
<dbReference type="SUPFAM" id="SSF53448">
    <property type="entry name" value="Nucleotide-diphospho-sugar transferases"/>
    <property type="match status" value="1"/>
</dbReference>
<proteinExistence type="predicted"/>
<dbReference type="Gene3D" id="3.90.550.10">
    <property type="entry name" value="Spore Coat Polysaccharide Biosynthesis Protein SpsA, Chain A"/>
    <property type="match status" value="1"/>
</dbReference>
<reference evidence="3 4" key="1">
    <citation type="submission" date="2022-01" db="EMBL/GenBank/DDBJ databases">
        <title>Whole genome-based taxonomy of the Shewanellaceae.</title>
        <authorList>
            <person name="Martin-Rodriguez A.J."/>
        </authorList>
    </citation>
    <scope>NUCLEOTIDE SEQUENCE [LARGE SCALE GENOMIC DNA]</scope>
    <source>
        <strain evidence="3 4">DSM 17177</strain>
    </source>
</reference>
<evidence type="ECO:0000313" key="4">
    <source>
        <dbReference type="Proteomes" id="UP001203423"/>
    </source>
</evidence>
<organism evidence="3 4">
    <name type="scientific">Shewanella surugensis</name>
    <dbReference type="NCBI Taxonomy" id="212020"/>
    <lineage>
        <taxon>Bacteria</taxon>
        <taxon>Pseudomonadati</taxon>
        <taxon>Pseudomonadota</taxon>
        <taxon>Gammaproteobacteria</taxon>
        <taxon>Alteromonadales</taxon>
        <taxon>Shewanellaceae</taxon>
        <taxon>Shewanella</taxon>
    </lineage>
</organism>
<dbReference type="EMBL" id="JAKIKS010000044">
    <property type="protein sequence ID" value="MCL1125290.1"/>
    <property type="molecule type" value="Genomic_DNA"/>
</dbReference>
<protein>
    <submittedName>
        <fullName evidence="3">Nucleotidyltransferase family protein</fullName>
    </submittedName>
</protein>
<evidence type="ECO:0000256" key="1">
    <source>
        <dbReference type="ARBA" id="ARBA00022842"/>
    </source>
</evidence>
<evidence type="ECO:0000259" key="2">
    <source>
        <dbReference type="Pfam" id="PF12804"/>
    </source>
</evidence>
<dbReference type="PANTHER" id="PTHR43777:SF1">
    <property type="entry name" value="MOLYBDENUM COFACTOR CYTIDYLYLTRANSFERASE"/>
    <property type="match status" value="1"/>
</dbReference>
<dbReference type="CDD" id="cd04182">
    <property type="entry name" value="GT_2_like_f"/>
    <property type="match status" value="1"/>
</dbReference>